<protein>
    <submittedName>
        <fullName evidence="2">Uncharacterized protein</fullName>
    </submittedName>
</protein>
<feature type="region of interest" description="Disordered" evidence="1">
    <location>
        <begin position="1"/>
        <end position="50"/>
    </location>
</feature>
<evidence type="ECO:0000313" key="3">
    <source>
        <dbReference type="Proteomes" id="UP001324427"/>
    </source>
</evidence>
<keyword evidence="3" id="KW-1185">Reference proteome</keyword>
<dbReference type="AlphaFoldDB" id="A0AAV9J678"/>
<dbReference type="EMBL" id="JAVFHQ010000072">
    <property type="protein sequence ID" value="KAK4540180.1"/>
    <property type="molecule type" value="Genomic_DNA"/>
</dbReference>
<feature type="compositionally biased region" description="Basic residues" evidence="1">
    <location>
        <begin position="1"/>
        <end position="12"/>
    </location>
</feature>
<proteinExistence type="predicted"/>
<gene>
    <name evidence="2" type="ORF">LTR36_009678</name>
</gene>
<reference evidence="2 3" key="1">
    <citation type="submission" date="2021-11" db="EMBL/GenBank/DDBJ databases">
        <title>Black yeast isolated from Biological Soil Crust.</title>
        <authorList>
            <person name="Kurbessoian T."/>
        </authorList>
    </citation>
    <scope>NUCLEOTIDE SEQUENCE [LARGE SCALE GENOMIC DNA]</scope>
    <source>
        <strain evidence="2 3">CCFEE 5522</strain>
    </source>
</reference>
<accession>A0AAV9J678</accession>
<comment type="caution">
    <text evidence="2">The sequence shown here is derived from an EMBL/GenBank/DDBJ whole genome shotgun (WGS) entry which is preliminary data.</text>
</comment>
<organism evidence="2 3">
    <name type="scientific">Oleoguttula mirabilis</name>
    <dbReference type="NCBI Taxonomy" id="1507867"/>
    <lineage>
        <taxon>Eukaryota</taxon>
        <taxon>Fungi</taxon>
        <taxon>Dikarya</taxon>
        <taxon>Ascomycota</taxon>
        <taxon>Pezizomycotina</taxon>
        <taxon>Dothideomycetes</taxon>
        <taxon>Dothideomycetidae</taxon>
        <taxon>Mycosphaerellales</taxon>
        <taxon>Teratosphaeriaceae</taxon>
        <taxon>Oleoguttula</taxon>
    </lineage>
</organism>
<evidence type="ECO:0000313" key="2">
    <source>
        <dbReference type="EMBL" id="KAK4540180.1"/>
    </source>
</evidence>
<evidence type="ECO:0000256" key="1">
    <source>
        <dbReference type="SAM" id="MobiDB-lite"/>
    </source>
</evidence>
<dbReference type="Proteomes" id="UP001324427">
    <property type="component" value="Unassembled WGS sequence"/>
</dbReference>
<sequence length="258" mass="28491">MAVKSAARKRGRGVAYAEGHLEGWRKPKTRKKEKAEPTAPPSPAGLPYPTVPGGLWSTCTPYYPSNDASYSPDGSYHSIDADIEYAEWTGEDESATSAIDPVLLDEHERAKGGDEPQDTFFELQGQAPDYNSAVVGSEVGTGLLTFDVRHLPYDRLALDRYYPEPPAAWKVKTKLKRALEKDIEATHSYLARLRRLETLKPEVDGTASRSTVCMEYVGPDIARAEQWLCNCEKALEPLEHMRPWSVITVGDGPQAALA</sequence>
<name>A0AAV9J678_9PEZI</name>
<feature type="compositionally biased region" description="Pro residues" evidence="1">
    <location>
        <begin position="38"/>
        <end position="50"/>
    </location>
</feature>